<dbReference type="EC" id="3.1.1.-" evidence="3"/>
<accession>A0AAD7AAR8</accession>
<name>A0AAD7AAR8_9AGAR</name>
<reference evidence="5" key="1">
    <citation type="submission" date="2023-03" db="EMBL/GenBank/DDBJ databases">
        <title>Massive genome expansion in bonnet fungi (Mycena s.s.) driven by repeated elements and novel gene families across ecological guilds.</title>
        <authorList>
            <consortium name="Lawrence Berkeley National Laboratory"/>
            <person name="Harder C.B."/>
            <person name="Miyauchi S."/>
            <person name="Viragh M."/>
            <person name="Kuo A."/>
            <person name="Thoen E."/>
            <person name="Andreopoulos B."/>
            <person name="Lu D."/>
            <person name="Skrede I."/>
            <person name="Drula E."/>
            <person name="Henrissat B."/>
            <person name="Morin E."/>
            <person name="Kohler A."/>
            <person name="Barry K."/>
            <person name="LaButti K."/>
            <person name="Morin E."/>
            <person name="Salamov A."/>
            <person name="Lipzen A."/>
            <person name="Mereny Z."/>
            <person name="Hegedus B."/>
            <person name="Baldrian P."/>
            <person name="Stursova M."/>
            <person name="Weitz H."/>
            <person name="Taylor A."/>
            <person name="Grigoriev I.V."/>
            <person name="Nagy L.G."/>
            <person name="Martin F."/>
            <person name="Kauserud H."/>
        </authorList>
    </citation>
    <scope>NUCLEOTIDE SEQUENCE</scope>
    <source>
        <strain evidence="5">CBHHK002</strain>
    </source>
</reference>
<dbReference type="InterPro" id="IPR029058">
    <property type="entry name" value="AB_hydrolase_fold"/>
</dbReference>
<organism evidence="5 6">
    <name type="scientific">Mycena albidolilacea</name>
    <dbReference type="NCBI Taxonomy" id="1033008"/>
    <lineage>
        <taxon>Eukaryota</taxon>
        <taxon>Fungi</taxon>
        <taxon>Dikarya</taxon>
        <taxon>Basidiomycota</taxon>
        <taxon>Agaricomycotina</taxon>
        <taxon>Agaricomycetes</taxon>
        <taxon>Agaricomycetidae</taxon>
        <taxon>Agaricales</taxon>
        <taxon>Marasmiineae</taxon>
        <taxon>Mycenaceae</taxon>
        <taxon>Mycena</taxon>
    </lineage>
</organism>
<dbReference type="GO" id="GO:0016787">
    <property type="term" value="F:hydrolase activity"/>
    <property type="evidence" value="ECO:0007669"/>
    <property type="project" value="UniProtKB-KW"/>
</dbReference>
<sequence>MRISSVLVSALYASICSAAPAIINTTSGLLQGSVTNGVSSFKGIRFAQPPTGALRWEPPIPFISTRVQNVTTLGPSCLQQFPFASSALDQFLFNNPADPPAENEDCLFLNVWAPASQNRKLPVLVWIYGGALSFGTASLPAYDGTSFAANQDIILVTFNYRTNVFGFPELAFLWVQDNIANFGGDPDQVTIMGQSAGSQSVSSAISRHTSGNAPFRAGIMLSGAQVSMVPIPSFTSFNNFSTAVGCTQAPGPGRLACLKQVPAATIRNFTNGPASGSFAPVVDDVTVFSDPLHRIRTGLTARVPFIIGNTQDDGSVFALGLTDLSAFLTTTFAGLVTADQVRPLYPGLNDSQIISEIIKDAEFLCPAELWSGAAVVPEIFGTFIAATATPAEATLSHTMQTLVANFVKNPTVAPAPNWPKYVPGNRTTTLAKLAYSGNVEANNVVQSVQSDSIDFQCNALWNRFLDIRV</sequence>
<dbReference type="AlphaFoldDB" id="A0AAD7AAR8"/>
<keyword evidence="3" id="KW-0732">Signal</keyword>
<evidence type="ECO:0000313" key="5">
    <source>
        <dbReference type="EMBL" id="KAJ7353527.1"/>
    </source>
</evidence>
<keyword evidence="6" id="KW-1185">Reference proteome</keyword>
<comment type="caution">
    <text evidence="5">The sequence shown here is derived from an EMBL/GenBank/DDBJ whole genome shotgun (WGS) entry which is preliminary data.</text>
</comment>
<evidence type="ECO:0000256" key="1">
    <source>
        <dbReference type="ARBA" id="ARBA00005964"/>
    </source>
</evidence>
<dbReference type="PANTHER" id="PTHR11559">
    <property type="entry name" value="CARBOXYLESTERASE"/>
    <property type="match status" value="1"/>
</dbReference>
<evidence type="ECO:0000313" key="6">
    <source>
        <dbReference type="Proteomes" id="UP001218218"/>
    </source>
</evidence>
<dbReference type="InterPro" id="IPR019826">
    <property type="entry name" value="Carboxylesterase_B_AS"/>
</dbReference>
<dbReference type="InterPro" id="IPR050309">
    <property type="entry name" value="Type-B_Carboxylest/Lipase"/>
</dbReference>
<dbReference type="EMBL" id="JARIHO010000011">
    <property type="protein sequence ID" value="KAJ7353527.1"/>
    <property type="molecule type" value="Genomic_DNA"/>
</dbReference>
<dbReference type="PROSITE" id="PS00941">
    <property type="entry name" value="CARBOXYLESTERASE_B_2"/>
    <property type="match status" value="1"/>
</dbReference>
<keyword evidence="2 3" id="KW-0378">Hydrolase</keyword>
<feature type="chain" id="PRO_5041778683" description="Carboxylic ester hydrolase" evidence="3">
    <location>
        <begin position="19"/>
        <end position="469"/>
    </location>
</feature>
<dbReference type="SUPFAM" id="SSF53474">
    <property type="entry name" value="alpha/beta-Hydrolases"/>
    <property type="match status" value="1"/>
</dbReference>
<comment type="similarity">
    <text evidence="1 3">Belongs to the type-B carboxylesterase/lipase family.</text>
</comment>
<dbReference type="Proteomes" id="UP001218218">
    <property type="component" value="Unassembled WGS sequence"/>
</dbReference>
<protein>
    <recommendedName>
        <fullName evidence="3">Carboxylic ester hydrolase</fullName>
        <ecNumber evidence="3">3.1.1.-</ecNumber>
    </recommendedName>
</protein>
<evidence type="ECO:0000256" key="2">
    <source>
        <dbReference type="ARBA" id="ARBA00022801"/>
    </source>
</evidence>
<feature type="domain" description="Carboxylesterase type B" evidence="4">
    <location>
        <begin position="21"/>
        <end position="323"/>
    </location>
</feature>
<gene>
    <name evidence="5" type="ORF">DFH08DRAFT_805068</name>
</gene>
<dbReference type="Pfam" id="PF00135">
    <property type="entry name" value="COesterase"/>
    <property type="match status" value="1"/>
</dbReference>
<evidence type="ECO:0000256" key="3">
    <source>
        <dbReference type="RuleBase" id="RU361235"/>
    </source>
</evidence>
<feature type="signal peptide" evidence="3">
    <location>
        <begin position="1"/>
        <end position="18"/>
    </location>
</feature>
<evidence type="ECO:0000259" key="4">
    <source>
        <dbReference type="Pfam" id="PF00135"/>
    </source>
</evidence>
<dbReference type="PROSITE" id="PS00122">
    <property type="entry name" value="CARBOXYLESTERASE_B_1"/>
    <property type="match status" value="1"/>
</dbReference>
<dbReference type="Gene3D" id="3.40.50.1820">
    <property type="entry name" value="alpha/beta hydrolase"/>
    <property type="match status" value="1"/>
</dbReference>
<proteinExistence type="inferred from homology"/>
<dbReference type="InterPro" id="IPR019819">
    <property type="entry name" value="Carboxylesterase_B_CS"/>
</dbReference>
<dbReference type="InterPro" id="IPR002018">
    <property type="entry name" value="CarbesteraseB"/>
</dbReference>